<evidence type="ECO:0000313" key="3">
    <source>
        <dbReference type="Proteomes" id="UP000183982"/>
    </source>
</evidence>
<name>A0A1M6PGU8_9RHOB</name>
<keyword evidence="3" id="KW-1185">Reference proteome</keyword>
<organism evidence="2 3">
    <name type="scientific">Shimia gijangensis</name>
    <dbReference type="NCBI Taxonomy" id="1470563"/>
    <lineage>
        <taxon>Bacteria</taxon>
        <taxon>Pseudomonadati</taxon>
        <taxon>Pseudomonadota</taxon>
        <taxon>Alphaproteobacteria</taxon>
        <taxon>Rhodobacterales</taxon>
        <taxon>Roseobacteraceae</taxon>
    </lineage>
</organism>
<dbReference type="RefSeq" id="WP_083599347.1">
    <property type="nucleotide sequence ID" value="NZ_FQZQ01000018.1"/>
</dbReference>
<dbReference type="AlphaFoldDB" id="A0A1M6PGU8"/>
<dbReference type="SUPFAM" id="SSF51294">
    <property type="entry name" value="Hedgehog/intein (Hint) domain"/>
    <property type="match status" value="1"/>
</dbReference>
<accession>A0A1M6PGU8</accession>
<dbReference type="OrthoDB" id="7685535at2"/>
<sequence>MFGWNPSQESNTQMVSPVQNLQDPVLLGAGCGLVEGTHVATQNGWQPVETLRPGDDVLTFDGGMQRVTAVMRDELWGGIGPCPEALWPLMVPEGVLGNRHDMLVMPHQGVLIESDAIVDQWGDPFAVVPGAALDVLDGVERENPYGTVEVALPVFEEDQMVFADQGALMFCQAHWGLGAGMLPKYGAAGNYNMLPLPVAMRVLEAACFQDDLQCAVA</sequence>
<protein>
    <submittedName>
        <fullName evidence="2">Hint domain-containing protein</fullName>
    </submittedName>
</protein>
<dbReference type="Proteomes" id="UP000183982">
    <property type="component" value="Unassembled WGS sequence"/>
</dbReference>
<dbReference type="STRING" id="1470563.SAMN05444000_11840"/>
<gene>
    <name evidence="2" type="ORF">SAMN05444000_11840</name>
</gene>
<dbReference type="Pfam" id="PF13403">
    <property type="entry name" value="Hint_2"/>
    <property type="match status" value="1"/>
</dbReference>
<feature type="domain" description="Hedgehog/Intein (Hint)" evidence="1">
    <location>
        <begin position="32"/>
        <end position="165"/>
    </location>
</feature>
<dbReference type="EMBL" id="FQZQ01000018">
    <property type="protein sequence ID" value="SHK07107.1"/>
    <property type="molecule type" value="Genomic_DNA"/>
</dbReference>
<evidence type="ECO:0000259" key="1">
    <source>
        <dbReference type="Pfam" id="PF13403"/>
    </source>
</evidence>
<reference evidence="3" key="1">
    <citation type="submission" date="2016-11" db="EMBL/GenBank/DDBJ databases">
        <authorList>
            <person name="Varghese N."/>
            <person name="Submissions S."/>
        </authorList>
    </citation>
    <scope>NUCLEOTIDE SEQUENCE [LARGE SCALE GENOMIC DNA]</scope>
    <source>
        <strain evidence="3">DSM 100564</strain>
    </source>
</reference>
<dbReference type="InterPro" id="IPR036844">
    <property type="entry name" value="Hint_dom_sf"/>
</dbReference>
<dbReference type="InterPro" id="IPR028992">
    <property type="entry name" value="Hedgehog/Intein_dom"/>
</dbReference>
<proteinExistence type="predicted"/>
<evidence type="ECO:0000313" key="2">
    <source>
        <dbReference type="EMBL" id="SHK07107.1"/>
    </source>
</evidence>